<dbReference type="Ensembl" id="ENSCINT00000033604.1">
    <property type="protein sequence ID" value="ENSCINP00000032168.1"/>
    <property type="gene ID" value="ENSCING00000024879.1"/>
</dbReference>
<feature type="region of interest" description="Disordered" evidence="1">
    <location>
        <begin position="40"/>
        <end position="76"/>
    </location>
</feature>
<dbReference type="AlphaFoldDB" id="H2XR84"/>
<protein>
    <recommendedName>
        <fullName evidence="4">SH3 domain-containing protein</fullName>
    </recommendedName>
</protein>
<proteinExistence type="predicted"/>
<dbReference type="Gene3D" id="2.30.30.40">
    <property type="entry name" value="SH3 Domains"/>
    <property type="match status" value="1"/>
</dbReference>
<evidence type="ECO:0000313" key="2">
    <source>
        <dbReference type="Ensembl" id="ENSCINP00000032168.1"/>
    </source>
</evidence>
<name>H2XR84_CIOIN</name>
<dbReference type="EMBL" id="EAAA01002139">
    <property type="status" value="NOT_ANNOTATED_CDS"/>
    <property type="molecule type" value="Genomic_DNA"/>
</dbReference>
<sequence length="76" mass="8659">MMNNPRGKWLIRNMEGTYGFVDSDNVDVNMNVMKSTLHSFGNNRGSTVSHNPPQIPEEPEEAIYDETAPEDLYDEI</sequence>
<feature type="compositionally biased region" description="Polar residues" evidence="1">
    <location>
        <begin position="40"/>
        <end position="51"/>
    </location>
</feature>
<reference evidence="2" key="3">
    <citation type="submission" date="2025-08" db="UniProtKB">
        <authorList>
            <consortium name="Ensembl"/>
        </authorList>
    </citation>
    <scope>IDENTIFICATION</scope>
</reference>
<feature type="compositionally biased region" description="Acidic residues" evidence="1">
    <location>
        <begin position="57"/>
        <end position="76"/>
    </location>
</feature>
<evidence type="ECO:0000313" key="3">
    <source>
        <dbReference type="Proteomes" id="UP000008144"/>
    </source>
</evidence>
<keyword evidence="3" id="KW-1185">Reference proteome</keyword>
<reference evidence="2" key="4">
    <citation type="submission" date="2025-09" db="UniProtKB">
        <authorList>
            <consortium name="Ensembl"/>
        </authorList>
    </citation>
    <scope>IDENTIFICATION</scope>
</reference>
<accession>H2XR84</accession>
<dbReference type="HOGENOM" id="CLU_2653773_0_0_1"/>
<dbReference type="InParanoid" id="H2XR84"/>
<organism evidence="2 3">
    <name type="scientific">Ciona intestinalis</name>
    <name type="common">Transparent sea squirt</name>
    <name type="synonym">Ascidia intestinalis</name>
    <dbReference type="NCBI Taxonomy" id="7719"/>
    <lineage>
        <taxon>Eukaryota</taxon>
        <taxon>Metazoa</taxon>
        <taxon>Chordata</taxon>
        <taxon>Tunicata</taxon>
        <taxon>Ascidiacea</taxon>
        <taxon>Phlebobranchia</taxon>
        <taxon>Cionidae</taxon>
        <taxon>Ciona</taxon>
    </lineage>
</organism>
<reference evidence="3" key="1">
    <citation type="journal article" date="2002" name="Science">
        <title>The draft genome of Ciona intestinalis: insights into chordate and vertebrate origins.</title>
        <authorList>
            <person name="Dehal P."/>
            <person name="Satou Y."/>
            <person name="Campbell R.K."/>
            <person name="Chapman J."/>
            <person name="Degnan B."/>
            <person name="De Tomaso A."/>
            <person name="Davidson B."/>
            <person name="Di Gregorio A."/>
            <person name="Gelpke M."/>
            <person name="Goodstein D.M."/>
            <person name="Harafuji N."/>
            <person name="Hastings K.E."/>
            <person name="Ho I."/>
            <person name="Hotta K."/>
            <person name="Huang W."/>
            <person name="Kawashima T."/>
            <person name="Lemaire P."/>
            <person name="Martinez D."/>
            <person name="Meinertzhagen I.A."/>
            <person name="Necula S."/>
            <person name="Nonaka M."/>
            <person name="Putnam N."/>
            <person name="Rash S."/>
            <person name="Saiga H."/>
            <person name="Satake M."/>
            <person name="Terry A."/>
            <person name="Yamada L."/>
            <person name="Wang H.G."/>
            <person name="Awazu S."/>
            <person name="Azumi K."/>
            <person name="Boore J."/>
            <person name="Branno M."/>
            <person name="Chin-Bow S."/>
            <person name="DeSantis R."/>
            <person name="Doyle S."/>
            <person name="Francino P."/>
            <person name="Keys D.N."/>
            <person name="Haga S."/>
            <person name="Hayashi H."/>
            <person name="Hino K."/>
            <person name="Imai K.S."/>
            <person name="Inaba K."/>
            <person name="Kano S."/>
            <person name="Kobayashi K."/>
            <person name="Kobayashi M."/>
            <person name="Lee B.I."/>
            <person name="Makabe K.W."/>
            <person name="Manohar C."/>
            <person name="Matassi G."/>
            <person name="Medina M."/>
            <person name="Mochizuki Y."/>
            <person name="Mount S."/>
            <person name="Morishita T."/>
            <person name="Miura S."/>
            <person name="Nakayama A."/>
            <person name="Nishizaka S."/>
            <person name="Nomoto H."/>
            <person name="Ohta F."/>
            <person name="Oishi K."/>
            <person name="Rigoutsos I."/>
            <person name="Sano M."/>
            <person name="Sasaki A."/>
            <person name="Sasakura Y."/>
            <person name="Shoguchi E."/>
            <person name="Shin-i T."/>
            <person name="Spagnuolo A."/>
            <person name="Stainier D."/>
            <person name="Suzuki M.M."/>
            <person name="Tassy O."/>
            <person name="Takatori N."/>
            <person name="Tokuoka M."/>
            <person name="Yagi K."/>
            <person name="Yoshizaki F."/>
            <person name="Wada S."/>
            <person name="Zhang C."/>
            <person name="Hyatt P.D."/>
            <person name="Larimer F."/>
            <person name="Detter C."/>
            <person name="Doggett N."/>
            <person name="Glavina T."/>
            <person name="Hawkins T."/>
            <person name="Richardson P."/>
            <person name="Lucas S."/>
            <person name="Kohara Y."/>
            <person name="Levine M."/>
            <person name="Satoh N."/>
            <person name="Rokhsar D.S."/>
        </authorList>
    </citation>
    <scope>NUCLEOTIDE SEQUENCE [LARGE SCALE GENOMIC DNA]</scope>
</reference>
<dbReference type="Proteomes" id="UP000008144">
    <property type="component" value="Chromosome 5"/>
</dbReference>
<reference evidence="2" key="2">
    <citation type="journal article" date="2008" name="Genome Biol.">
        <title>Improved genome assembly and evidence-based global gene model set for the chordate Ciona intestinalis: new insight into intron and operon populations.</title>
        <authorList>
            <person name="Satou Y."/>
            <person name="Mineta K."/>
            <person name="Ogasawara M."/>
            <person name="Sasakura Y."/>
            <person name="Shoguchi E."/>
            <person name="Ueno K."/>
            <person name="Yamada L."/>
            <person name="Matsumoto J."/>
            <person name="Wasserscheid J."/>
            <person name="Dewar K."/>
            <person name="Wiley G.B."/>
            <person name="Macmil S.L."/>
            <person name="Roe B.A."/>
            <person name="Zeller R.W."/>
            <person name="Hastings K.E."/>
            <person name="Lemaire P."/>
            <person name="Lindquist E."/>
            <person name="Endo T."/>
            <person name="Hotta K."/>
            <person name="Inaba K."/>
        </authorList>
    </citation>
    <scope>NUCLEOTIDE SEQUENCE [LARGE SCALE GENOMIC DNA]</scope>
    <source>
        <strain evidence="2">wild type</strain>
    </source>
</reference>
<evidence type="ECO:0000256" key="1">
    <source>
        <dbReference type="SAM" id="MobiDB-lite"/>
    </source>
</evidence>
<evidence type="ECO:0008006" key="4">
    <source>
        <dbReference type="Google" id="ProtNLM"/>
    </source>
</evidence>